<sequence length="105" mass="11563">MKLFEKFTLQRPDHIGYSSLALSKISKSTLAGCNNKGVHSPHRTFFVRYLSMPTHILYASCGGRTPSGVLVTFITSLLTDPHGLRQSFSSEVQAFNQNKGAHSHA</sequence>
<evidence type="ECO:0000313" key="2">
    <source>
        <dbReference type="Proteomes" id="UP000787156"/>
    </source>
</evidence>
<proteinExistence type="predicted"/>
<accession>A0A9D2ZYR5</accession>
<dbReference type="AlphaFoldDB" id="A0A9D2ZYR5"/>
<protein>
    <submittedName>
        <fullName evidence="1">Uncharacterized protein</fullName>
    </submittedName>
</protein>
<reference evidence="1" key="2">
    <citation type="submission" date="2021-09" db="EMBL/GenBank/DDBJ databases">
        <authorList>
            <person name="Gilroy R."/>
        </authorList>
    </citation>
    <scope>NUCLEOTIDE SEQUENCE</scope>
    <source>
        <strain evidence="1">CHK135-1449</strain>
    </source>
</reference>
<organism evidence="1 2">
    <name type="scientific">Acinetobacter lwoffii</name>
    <dbReference type="NCBI Taxonomy" id="28090"/>
    <lineage>
        <taxon>Bacteria</taxon>
        <taxon>Pseudomonadati</taxon>
        <taxon>Pseudomonadota</taxon>
        <taxon>Gammaproteobacteria</taxon>
        <taxon>Moraxellales</taxon>
        <taxon>Moraxellaceae</taxon>
        <taxon>Acinetobacter</taxon>
    </lineage>
</organism>
<reference evidence="1" key="1">
    <citation type="journal article" date="2021" name="PeerJ">
        <title>Extensive microbial diversity within the chicken gut microbiome revealed by metagenomics and culture.</title>
        <authorList>
            <person name="Gilroy R."/>
            <person name="Ravi A."/>
            <person name="Getino M."/>
            <person name="Pursley I."/>
            <person name="Horton D.L."/>
            <person name="Alikhan N.F."/>
            <person name="Baker D."/>
            <person name="Gharbi K."/>
            <person name="Hall N."/>
            <person name="Watson M."/>
            <person name="Adriaenssens E.M."/>
            <person name="Foster-Nyarko E."/>
            <person name="Jarju S."/>
            <person name="Secka A."/>
            <person name="Antonio M."/>
            <person name="Oren A."/>
            <person name="Chaudhuri R.R."/>
            <person name="La Ragione R."/>
            <person name="Hildebrand F."/>
            <person name="Pallen M.J."/>
        </authorList>
    </citation>
    <scope>NUCLEOTIDE SEQUENCE</scope>
    <source>
        <strain evidence="1">CHK135-1449</strain>
    </source>
</reference>
<name>A0A9D2ZYR5_ACILW</name>
<evidence type="ECO:0000313" key="1">
    <source>
        <dbReference type="EMBL" id="HJF27961.1"/>
    </source>
</evidence>
<dbReference type="Proteomes" id="UP000787156">
    <property type="component" value="Unassembled WGS sequence"/>
</dbReference>
<dbReference type="EMBL" id="DYWX01000071">
    <property type="protein sequence ID" value="HJF27961.1"/>
    <property type="molecule type" value="Genomic_DNA"/>
</dbReference>
<comment type="caution">
    <text evidence="1">The sequence shown here is derived from an EMBL/GenBank/DDBJ whole genome shotgun (WGS) entry which is preliminary data.</text>
</comment>
<gene>
    <name evidence="1" type="ORF">K8V79_06905</name>
</gene>